<name>A0A169RGZ0_9HYPH</name>
<gene>
    <name evidence="19" type="ORF">MPPM_4923</name>
</gene>
<keyword evidence="10" id="KW-0413">Isomerase</keyword>
<dbReference type="EMBL" id="AP014809">
    <property type="protein sequence ID" value="BAU93528.1"/>
    <property type="molecule type" value="Genomic_DNA"/>
</dbReference>
<dbReference type="GO" id="GO:0043138">
    <property type="term" value="F:3'-5' DNA helicase activity"/>
    <property type="evidence" value="ECO:0007669"/>
    <property type="project" value="UniProtKB-EC"/>
</dbReference>
<dbReference type="NCBIfam" id="TIGR02784">
    <property type="entry name" value="addA_alphas"/>
    <property type="match status" value="1"/>
</dbReference>
<organism evidence="19 20">
    <name type="scientific">Methylorubrum populi</name>
    <dbReference type="NCBI Taxonomy" id="223967"/>
    <lineage>
        <taxon>Bacteria</taxon>
        <taxon>Pseudomonadati</taxon>
        <taxon>Pseudomonadota</taxon>
        <taxon>Alphaproteobacteria</taxon>
        <taxon>Hyphomicrobiales</taxon>
        <taxon>Methylobacteriaceae</taxon>
        <taxon>Methylorubrum</taxon>
    </lineage>
</organism>
<dbReference type="GO" id="GO:0005524">
    <property type="term" value="F:ATP binding"/>
    <property type="evidence" value="ECO:0007669"/>
    <property type="project" value="UniProtKB-UniRule"/>
</dbReference>
<keyword evidence="2 15" id="KW-0547">Nucleotide-binding</keyword>
<dbReference type="InterPro" id="IPR011335">
    <property type="entry name" value="Restrct_endonuc-II-like"/>
</dbReference>
<dbReference type="OrthoDB" id="9810135at2"/>
<dbReference type="RefSeq" id="WP_096487241.1">
    <property type="nucleotide sequence ID" value="NZ_AP014809.1"/>
</dbReference>
<comment type="catalytic activity">
    <reaction evidence="11">
        <text>Couples ATP hydrolysis with the unwinding of duplex DNA by translocating in the 3'-5' direction.</text>
        <dbReference type="EC" id="5.6.2.4"/>
    </reaction>
</comment>
<keyword evidence="3" id="KW-0227">DNA damage</keyword>
<evidence type="ECO:0000256" key="10">
    <source>
        <dbReference type="ARBA" id="ARBA00023235"/>
    </source>
</evidence>
<keyword evidence="7 15" id="KW-0067">ATP-binding</keyword>
<keyword evidence="8" id="KW-0238">DNA-binding</keyword>
<evidence type="ECO:0000256" key="11">
    <source>
        <dbReference type="ARBA" id="ARBA00034617"/>
    </source>
</evidence>
<dbReference type="InterPro" id="IPR027417">
    <property type="entry name" value="P-loop_NTPase"/>
</dbReference>
<evidence type="ECO:0000259" key="17">
    <source>
        <dbReference type="PROSITE" id="PS51198"/>
    </source>
</evidence>
<keyword evidence="5 15" id="KW-0347">Helicase</keyword>
<keyword evidence="6" id="KW-0269">Exonuclease</keyword>
<dbReference type="Proteomes" id="UP000218288">
    <property type="component" value="Chromosome"/>
</dbReference>
<evidence type="ECO:0000256" key="9">
    <source>
        <dbReference type="ARBA" id="ARBA00023204"/>
    </source>
</evidence>
<protein>
    <recommendedName>
        <fullName evidence="12">DNA 3'-5' helicase</fullName>
        <ecNumber evidence="12">5.6.2.4</ecNumber>
    </recommendedName>
    <alternativeName>
        <fullName evidence="13">DNA 3'-5' helicase II</fullName>
    </alternativeName>
</protein>
<proteinExistence type="predicted"/>
<evidence type="ECO:0000256" key="4">
    <source>
        <dbReference type="ARBA" id="ARBA00022801"/>
    </source>
</evidence>
<dbReference type="AlphaFoldDB" id="A0A169RGZ0"/>
<evidence type="ECO:0000256" key="6">
    <source>
        <dbReference type="ARBA" id="ARBA00022839"/>
    </source>
</evidence>
<dbReference type="PROSITE" id="PS51217">
    <property type="entry name" value="UVRD_HELICASE_CTER"/>
    <property type="match status" value="1"/>
</dbReference>
<comment type="catalytic activity">
    <reaction evidence="14">
        <text>ATP + H2O = ADP + phosphate + H(+)</text>
        <dbReference type="Rhea" id="RHEA:13065"/>
        <dbReference type="ChEBI" id="CHEBI:15377"/>
        <dbReference type="ChEBI" id="CHEBI:15378"/>
        <dbReference type="ChEBI" id="CHEBI:30616"/>
        <dbReference type="ChEBI" id="CHEBI:43474"/>
        <dbReference type="ChEBI" id="CHEBI:456216"/>
        <dbReference type="EC" id="5.6.2.4"/>
    </reaction>
</comment>
<dbReference type="SUPFAM" id="SSF52540">
    <property type="entry name" value="P-loop containing nucleoside triphosphate hydrolases"/>
    <property type="match status" value="1"/>
</dbReference>
<dbReference type="Gene3D" id="3.40.50.300">
    <property type="entry name" value="P-loop containing nucleotide triphosphate hydrolases"/>
    <property type="match status" value="4"/>
</dbReference>
<dbReference type="InterPro" id="IPR014151">
    <property type="entry name" value="DNA_helicase_AddA"/>
</dbReference>
<keyword evidence="4 15" id="KW-0378">Hydrolase</keyword>
<dbReference type="InterPro" id="IPR000212">
    <property type="entry name" value="DNA_helicase_UvrD/REP"/>
</dbReference>
<evidence type="ECO:0000256" key="7">
    <source>
        <dbReference type="ARBA" id="ARBA00022840"/>
    </source>
</evidence>
<reference evidence="19 20" key="1">
    <citation type="journal article" date="2016" name="Genome Announc.">
        <title>Complete Genome Sequence of Methylobacterium populi P-1M, Isolated from Pink-Pigmented Household Biofilm.</title>
        <authorList>
            <person name="Morohoshi T."/>
            <person name="Ikeda T."/>
        </authorList>
    </citation>
    <scope>NUCLEOTIDE SEQUENCE [LARGE SCALE GENOMIC DNA]</scope>
    <source>
        <strain evidence="19 20">P-1M</strain>
    </source>
</reference>
<sequence length="1150" mass="123220">MNAPLTGFTVDDLTKAAQRRAADPRLSAWVSANAGAGKTKVLTDRVLRLLLDGAPPGRILCLTFTKAAAANMSIRVFQRLGRWVTLDDAALTAELIELTGERPARDNLRLARRLFARAVETPGGLKIETLHALCERLLHMFPFEANVPARFVVLDDNQSRAAFEIETDNVLADAILGGDQALSEALAVVGAEASGDTLREAIRAAMRTRALFSDHRALEPALARLPRALALPDGASVETIEREILEGSTLGDWRAVAGRLRTGKATDEKLADALVEADAARDTPKALGPYRSVFFTDKDEPRAAKSFGTKAVPEEVKQALLDEQARLIPLFDALRAARALARTQGLFRLAAEIHRRVEAQKTRLGALDFDDLIHKTLDLLSRVGASWVLYKLDRGVDHVLVDEAQDTNPQQWEILRTLTAEFAAGEGARGLTRTRFAVGDPKQSIYSFQGADPREFELTRRAWERAAKGAELDFADVSLRLSFRTASHVLAAVDAVFRVPEHFAGLSFDAGASGTVHASARAGVPGAVELWGIEEPAEAEEPDAWAAPVDAPEPNAPAIVTARRIARAVKAWTTRGDACGRIWRPGDVLILVRKRSAAFEEVIRALKGLGVPVAGQDRLEVAGHIAVLDLVAVGRAGLLPADDLTLATALKTPLVGLTDDDLTRIAARRPFSETLEDALTRHAEVGDTAAIRGLAALRLWIRLAAENGPFGFYAALLGAHGGRSRLVARLGGEAGDAIDVFLAKAAEAETGGDAPCLDAFLADYVVRPGRGKSGLSVKRDLEAGRDEVRVMTVHGAKGLEAPVVVVIDGCEPLGRNDPPLLGLDPAADGPLPPVWTGGRTQDCAATLAARSALQARAREEHNRLLYVAMTRAADHLVIAPYRGATRETSASWCEMVRIGLERGLGPGEAIETEHGPITLWRDGSAASLAAAAETLALPDPETVPDWLFSNAAPEVEAAPPLSPSGALGAADGQRQPQRRLGDAEARRRGALVHALLEHLPRIEPARRAEAADRFTRARAPALDEGKRRDLVRSVLRLIEAPDLAPLFSGQARAEVALSGRIVVDGVERDVTGRIDRLVVEDGRVILCDFKTGRPPAEGAPLPEREAAQVALYARLAAAIWPDHAITALLVWTSGPVVRRVGLANGNPRPA</sequence>
<dbReference type="InterPro" id="IPR014016">
    <property type="entry name" value="UvrD-like_ATP-bd"/>
</dbReference>
<feature type="domain" description="UvrD-like helicase C-terminal" evidence="18">
    <location>
        <begin position="521"/>
        <end position="798"/>
    </location>
</feature>
<evidence type="ECO:0000256" key="13">
    <source>
        <dbReference type="ARBA" id="ARBA00034923"/>
    </source>
</evidence>
<dbReference type="GO" id="GO:0005829">
    <property type="term" value="C:cytosol"/>
    <property type="evidence" value="ECO:0007669"/>
    <property type="project" value="TreeGrafter"/>
</dbReference>
<feature type="region of interest" description="Disordered" evidence="16">
    <location>
        <begin position="956"/>
        <end position="983"/>
    </location>
</feature>
<evidence type="ECO:0000256" key="3">
    <source>
        <dbReference type="ARBA" id="ARBA00022763"/>
    </source>
</evidence>
<dbReference type="PANTHER" id="PTHR11070:SF2">
    <property type="entry name" value="ATP-DEPENDENT DNA HELICASE SRS2"/>
    <property type="match status" value="1"/>
</dbReference>
<evidence type="ECO:0000256" key="1">
    <source>
        <dbReference type="ARBA" id="ARBA00022722"/>
    </source>
</evidence>
<dbReference type="Pfam" id="PF13361">
    <property type="entry name" value="UvrD_C"/>
    <property type="match status" value="1"/>
</dbReference>
<dbReference type="SUPFAM" id="SSF52980">
    <property type="entry name" value="Restriction endonuclease-like"/>
    <property type="match status" value="1"/>
</dbReference>
<evidence type="ECO:0000256" key="16">
    <source>
        <dbReference type="SAM" id="MobiDB-lite"/>
    </source>
</evidence>
<dbReference type="PANTHER" id="PTHR11070">
    <property type="entry name" value="UVRD / RECB / PCRA DNA HELICASE FAMILY MEMBER"/>
    <property type="match status" value="1"/>
</dbReference>
<accession>A0A169RGZ0</accession>
<keyword evidence="9" id="KW-0234">DNA repair</keyword>
<dbReference type="GO" id="GO:0004527">
    <property type="term" value="F:exonuclease activity"/>
    <property type="evidence" value="ECO:0007669"/>
    <property type="project" value="UniProtKB-KW"/>
</dbReference>
<dbReference type="GO" id="GO:0000725">
    <property type="term" value="P:recombinational repair"/>
    <property type="evidence" value="ECO:0007669"/>
    <property type="project" value="TreeGrafter"/>
</dbReference>
<feature type="binding site" evidence="15">
    <location>
        <begin position="32"/>
        <end position="39"/>
    </location>
    <ligand>
        <name>ATP</name>
        <dbReference type="ChEBI" id="CHEBI:30616"/>
    </ligand>
</feature>
<evidence type="ECO:0000256" key="5">
    <source>
        <dbReference type="ARBA" id="ARBA00022806"/>
    </source>
</evidence>
<dbReference type="GO" id="GO:0033202">
    <property type="term" value="C:DNA helicase complex"/>
    <property type="evidence" value="ECO:0007669"/>
    <property type="project" value="TreeGrafter"/>
</dbReference>
<dbReference type="EC" id="5.6.2.4" evidence="12"/>
<dbReference type="InterPro" id="IPR038726">
    <property type="entry name" value="PDDEXK_AddAB-type"/>
</dbReference>
<evidence type="ECO:0000256" key="12">
    <source>
        <dbReference type="ARBA" id="ARBA00034808"/>
    </source>
</evidence>
<evidence type="ECO:0000256" key="2">
    <source>
        <dbReference type="ARBA" id="ARBA00022741"/>
    </source>
</evidence>
<evidence type="ECO:0000259" key="18">
    <source>
        <dbReference type="PROSITE" id="PS51217"/>
    </source>
</evidence>
<dbReference type="GO" id="GO:0003677">
    <property type="term" value="F:DNA binding"/>
    <property type="evidence" value="ECO:0007669"/>
    <property type="project" value="UniProtKB-KW"/>
</dbReference>
<dbReference type="InterPro" id="IPR011604">
    <property type="entry name" value="PDDEXK-like_dom_sf"/>
</dbReference>
<evidence type="ECO:0000313" key="20">
    <source>
        <dbReference type="Proteomes" id="UP000218288"/>
    </source>
</evidence>
<evidence type="ECO:0000256" key="8">
    <source>
        <dbReference type="ARBA" id="ARBA00023125"/>
    </source>
</evidence>
<keyword evidence="1" id="KW-0540">Nuclease</keyword>
<dbReference type="Pfam" id="PF00580">
    <property type="entry name" value="UvrD-helicase"/>
    <property type="match status" value="1"/>
</dbReference>
<evidence type="ECO:0000256" key="14">
    <source>
        <dbReference type="ARBA" id="ARBA00048988"/>
    </source>
</evidence>
<evidence type="ECO:0000256" key="15">
    <source>
        <dbReference type="PROSITE-ProRule" id="PRU00560"/>
    </source>
</evidence>
<dbReference type="InterPro" id="IPR014017">
    <property type="entry name" value="DNA_helicase_UvrD-like_C"/>
</dbReference>
<dbReference type="Pfam" id="PF12705">
    <property type="entry name" value="PDDEXK_1"/>
    <property type="match status" value="1"/>
</dbReference>
<dbReference type="Gene3D" id="3.90.320.10">
    <property type="match status" value="1"/>
</dbReference>
<dbReference type="PROSITE" id="PS51198">
    <property type="entry name" value="UVRD_HELICASE_ATP_BIND"/>
    <property type="match status" value="1"/>
</dbReference>
<evidence type="ECO:0000313" key="19">
    <source>
        <dbReference type="EMBL" id="BAU93528.1"/>
    </source>
</evidence>
<feature type="domain" description="UvrD-like helicase ATP-binding" evidence="17">
    <location>
        <begin position="11"/>
        <end position="486"/>
    </location>
</feature>